<gene>
    <name evidence="1" type="ORF">SDC9_74326</name>
</gene>
<reference evidence="1" key="1">
    <citation type="submission" date="2019-08" db="EMBL/GenBank/DDBJ databases">
        <authorList>
            <person name="Kucharzyk K."/>
            <person name="Murdoch R.W."/>
            <person name="Higgins S."/>
            <person name="Loffler F."/>
        </authorList>
    </citation>
    <scope>NUCLEOTIDE SEQUENCE</scope>
</reference>
<dbReference type="EMBL" id="VSSQ01005093">
    <property type="protein sequence ID" value="MPM27812.1"/>
    <property type="molecule type" value="Genomic_DNA"/>
</dbReference>
<organism evidence="1">
    <name type="scientific">bioreactor metagenome</name>
    <dbReference type="NCBI Taxonomy" id="1076179"/>
    <lineage>
        <taxon>unclassified sequences</taxon>
        <taxon>metagenomes</taxon>
        <taxon>ecological metagenomes</taxon>
    </lineage>
</organism>
<proteinExistence type="predicted"/>
<name>A0A644YGS4_9ZZZZ</name>
<evidence type="ECO:0000313" key="1">
    <source>
        <dbReference type="EMBL" id="MPM27812.1"/>
    </source>
</evidence>
<sequence length="71" mass="7549">MGLYAGKSLENSYSAINTVDPARTESGLIASCKANFLIFPLQTGHLIANGLRKAGIAAAKRWKIKCPQTNG</sequence>
<dbReference type="AlphaFoldDB" id="A0A644YGS4"/>
<accession>A0A644YGS4</accession>
<protein>
    <submittedName>
        <fullName evidence="1">Uncharacterized protein</fullName>
    </submittedName>
</protein>
<comment type="caution">
    <text evidence="1">The sequence shown here is derived from an EMBL/GenBank/DDBJ whole genome shotgun (WGS) entry which is preliminary data.</text>
</comment>